<comment type="caution">
    <text evidence="8">The sequence shown here is derived from an EMBL/GenBank/DDBJ whole genome shotgun (WGS) entry which is preliminary data.</text>
</comment>
<dbReference type="GO" id="GO:0051301">
    <property type="term" value="P:cell division"/>
    <property type="evidence" value="ECO:0007669"/>
    <property type="project" value="UniProtKB-KW"/>
</dbReference>
<accession>A0A9D1KQJ5</accession>
<name>A0A9D1KQJ5_9FIRM</name>
<dbReference type="InterPro" id="IPR036390">
    <property type="entry name" value="WH_DNA-bd_sf"/>
</dbReference>
<evidence type="ECO:0000256" key="3">
    <source>
        <dbReference type="ARBA" id="ARBA00022829"/>
    </source>
</evidence>
<reference evidence="8" key="1">
    <citation type="submission" date="2020-10" db="EMBL/GenBank/DDBJ databases">
        <authorList>
            <person name="Gilroy R."/>
        </authorList>
    </citation>
    <scope>NUCLEOTIDE SEQUENCE</scope>
    <source>
        <strain evidence="8">CHK181-108</strain>
    </source>
</reference>
<keyword evidence="2 5" id="KW-0132">Cell division</keyword>
<evidence type="ECO:0000256" key="5">
    <source>
        <dbReference type="HAMAP-Rule" id="MF_01804"/>
    </source>
</evidence>
<comment type="subunit">
    <text evidence="5">Homodimer. Homodimerization may be required to stabilize the binding of ScpA to the Smc head domains. Component of a cohesin-like complex composed of ScpA, ScpB and the Smc homodimer, in which ScpA and ScpB bind to the head domain of Smc. The presence of the three proteins is required for the association of the complex with DNA.</text>
</comment>
<evidence type="ECO:0000256" key="2">
    <source>
        <dbReference type="ARBA" id="ARBA00022618"/>
    </source>
</evidence>
<reference evidence="8" key="2">
    <citation type="journal article" date="2021" name="PeerJ">
        <title>Extensive microbial diversity within the chicken gut microbiome revealed by metagenomics and culture.</title>
        <authorList>
            <person name="Gilroy R."/>
            <person name="Ravi A."/>
            <person name="Getino M."/>
            <person name="Pursley I."/>
            <person name="Horton D.L."/>
            <person name="Alikhan N.F."/>
            <person name="Baker D."/>
            <person name="Gharbi K."/>
            <person name="Hall N."/>
            <person name="Watson M."/>
            <person name="Adriaenssens E.M."/>
            <person name="Foster-Nyarko E."/>
            <person name="Jarju S."/>
            <person name="Secka A."/>
            <person name="Antonio M."/>
            <person name="Oren A."/>
            <person name="Chaudhuri R.R."/>
            <person name="La Ragione R."/>
            <person name="Hildebrand F."/>
            <person name="Pallen M.J."/>
        </authorList>
    </citation>
    <scope>NUCLEOTIDE SEQUENCE</scope>
    <source>
        <strain evidence="8">CHK181-108</strain>
    </source>
</reference>
<keyword evidence="1 5" id="KW-0963">Cytoplasm</keyword>
<dbReference type="NCBIfam" id="TIGR00281">
    <property type="entry name" value="SMC-Scp complex subunit ScpB"/>
    <property type="match status" value="1"/>
</dbReference>
<dbReference type="PANTHER" id="PTHR34298:SF2">
    <property type="entry name" value="SEGREGATION AND CONDENSATION PROTEIN B"/>
    <property type="match status" value="1"/>
</dbReference>
<protein>
    <recommendedName>
        <fullName evidence="5">Segregation and condensation protein B</fullName>
    </recommendedName>
</protein>
<feature type="region of interest" description="Disordered" evidence="7">
    <location>
        <begin position="174"/>
        <end position="202"/>
    </location>
</feature>
<dbReference type="GO" id="GO:0005737">
    <property type="term" value="C:cytoplasm"/>
    <property type="evidence" value="ECO:0007669"/>
    <property type="project" value="UniProtKB-SubCell"/>
</dbReference>
<sequence>MKDNIKYAIEGILFAAGEPVKAAKLAAVLDVTIDEINDAVKELKEEYDRDRRGFAIIEILEGYQICSRPEYYTYIQEILGEQRNQPLSNAAMEALAIIAYKQPITRGQIEKIRGVNSDGCVNRLYERGLIDEAGRLDAPGKPILYVTTPTFLRCFGLKSPDELPPINFVQMKIDEPPQGEQIELNAAENESEDGSAVSGAEE</sequence>
<dbReference type="InterPro" id="IPR036388">
    <property type="entry name" value="WH-like_DNA-bd_sf"/>
</dbReference>
<evidence type="ECO:0000313" key="9">
    <source>
        <dbReference type="Proteomes" id="UP000824165"/>
    </source>
</evidence>
<gene>
    <name evidence="5 8" type="primary">scpB</name>
    <name evidence="8" type="ORF">IAA60_08635</name>
</gene>
<feature type="coiled-coil region" evidence="6">
    <location>
        <begin position="26"/>
        <end position="53"/>
    </location>
</feature>
<keyword evidence="6" id="KW-0175">Coiled coil</keyword>
<dbReference type="Pfam" id="PF04079">
    <property type="entry name" value="SMC_ScpB"/>
    <property type="match status" value="1"/>
</dbReference>
<dbReference type="Proteomes" id="UP000824165">
    <property type="component" value="Unassembled WGS sequence"/>
</dbReference>
<evidence type="ECO:0000256" key="7">
    <source>
        <dbReference type="SAM" id="MobiDB-lite"/>
    </source>
</evidence>
<dbReference type="EMBL" id="DVLU01000092">
    <property type="protein sequence ID" value="HIT85949.1"/>
    <property type="molecule type" value="Genomic_DNA"/>
</dbReference>
<comment type="subcellular location">
    <subcellularLocation>
        <location evidence="5">Cytoplasm</location>
    </subcellularLocation>
    <text evidence="5">Associated with two foci at the outer edges of the nucleoid region in young cells, and at four foci within both cell halves in older cells.</text>
</comment>
<comment type="function">
    <text evidence="5">Participates in chromosomal partition during cell division. May act via the formation of a condensin-like complex containing Smc and ScpA that pull DNA away from mid-cell into both cell halves.</text>
</comment>
<dbReference type="HAMAP" id="MF_01804">
    <property type="entry name" value="ScpB"/>
    <property type="match status" value="1"/>
</dbReference>
<proteinExistence type="inferred from homology"/>
<comment type="similarity">
    <text evidence="5">Belongs to the ScpB family.</text>
</comment>
<organism evidence="8 9">
    <name type="scientific">Candidatus Ornithomonoglobus intestinigallinarum</name>
    <dbReference type="NCBI Taxonomy" id="2840894"/>
    <lineage>
        <taxon>Bacteria</taxon>
        <taxon>Bacillati</taxon>
        <taxon>Bacillota</taxon>
        <taxon>Clostridia</taxon>
        <taxon>Candidatus Ornithomonoglobus</taxon>
    </lineage>
</organism>
<dbReference type="PANTHER" id="PTHR34298">
    <property type="entry name" value="SEGREGATION AND CONDENSATION PROTEIN B"/>
    <property type="match status" value="1"/>
</dbReference>
<evidence type="ECO:0000256" key="1">
    <source>
        <dbReference type="ARBA" id="ARBA00022490"/>
    </source>
</evidence>
<dbReference type="GO" id="GO:0006260">
    <property type="term" value="P:DNA replication"/>
    <property type="evidence" value="ECO:0007669"/>
    <property type="project" value="UniProtKB-UniRule"/>
</dbReference>
<evidence type="ECO:0000313" key="8">
    <source>
        <dbReference type="EMBL" id="HIT85949.1"/>
    </source>
</evidence>
<keyword evidence="4 5" id="KW-0131">Cell cycle</keyword>
<dbReference type="AlphaFoldDB" id="A0A9D1KQJ5"/>
<dbReference type="InterPro" id="IPR005234">
    <property type="entry name" value="ScpB_csome_segregation"/>
</dbReference>
<keyword evidence="3 5" id="KW-0159">Chromosome partition</keyword>
<dbReference type="PIRSF" id="PIRSF019345">
    <property type="entry name" value="ScpB"/>
    <property type="match status" value="1"/>
</dbReference>
<dbReference type="SUPFAM" id="SSF46785">
    <property type="entry name" value="Winged helix' DNA-binding domain"/>
    <property type="match status" value="2"/>
</dbReference>
<evidence type="ECO:0000256" key="4">
    <source>
        <dbReference type="ARBA" id="ARBA00023306"/>
    </source>
</evidence>
<dbReference type="Gene3D" id="1.10.10.10">
    <property type="entry name" value="Winged helix-like DNA-binding domain superfamily/Winged helix DNA-binding domain"/>
    <property type="match status" value="2"/>
</dbReference>
<dbReference type="GO" id="GO:0051304">
    <property type="term" value="P:chromosome separation"/>
    <property type="evidence" value="ECO:0007669"/>
    <property type="project" value="InterPro"/>
</dbReference>
<evidence type="ECO:0000256" key="6">
    <source>
        <dbReference type="SAM" id="Coils"/>
    </source>
</evidence>